<dbReference type="InterPro" id="IPR036866">
    <property type="entry name" value="RibonucZ/Hydroxyglut_hydro"/>
</dbReference>
<feature type="transmembrane region" description="Helical" evidence="1">
    <location>
        <begin position="63"/>
        <end position="83"/>
    </location>
</feature>
<dbReference type="SUPFAM" id="SSF56281">
    <property type="entry name" value="Metallo-hydrolase/oxidoreductase"/>
    <property type="match status" value="1"/>
</dbReference>
<dbReference type="EMBL" id="LN868938">
    <property type="protein sequence ID" value="CRY75110.1"/>
    <property type="molecule type" value="Genomic_DNA"/>
</dbReference>
<keyword evidence="1" id="KW-1133">Transmembrane helix</keyword>
<keyword evidence="1" id="KW-0472">Membrane</keyword>
<organism evidence="3 4">
    <name type="scientific">Nocardia farcinica</name>
    <dbReference type="NCBI Taxonomy" id="37329"/>
    <lineage>
        <taxon>Bacteria</taxon>
        <taxon>Bacillati</taxon>
        <taxon>Actinomycetota</taxon>
        <taxon>Actinomycetes</taxon>
        <taxon>Mycobacteriales</taxon>
        <taxon>Nocardiaceae</taxon>
        <taxon>Nocardia</taxon>
    </lineage>
</organism>
<feature type="domain" description="Metallo-beta-lactamase" evidence="2">
    <location>
        <begin position="66"/>
        <end position="157"/>
    </location>
</feature>
<dbReference type="Proteomes" id="UP000057820">
    <property type="component" value="Chromosome 1"/>
</dbReference>
<protein>
    <submittedName>
        <fullName evidence="3">Metal-dependent hydrolase</fullName>
    </submittedName>
</protein>
<dbReference type="InterPro" id="IPR001279">
    <property type="entry name" value="Metallo-B-lactamas"/>
</dbReference>
<evidence type="ECO:0000313" key="4">
    <source>
        <dbReference type="Proteomes" id="UP000057820"/>
    </source>
</evidence>
<accession>A0A0H5NGU3</accession>
<name>A0A0H5NGU3_NOCFR</name>
<evidence type="ECO:0000259" key="2">
    <source>
        <dbReference type="Pfam" id="PF00753"/>
    </source>
</evidence>
<dbReference type="Pfam" id="PF00753">
    <property type="entry name" value="Lactamase_B"/>
    <property type="match status" value="1"/>
</dbReference>
<dbReference type="AlphaFoldDB" id="A0A0H5NGU3"/>
<dbReference type="Gene3D" id="3.60.15.10">
    <property type="entry name" value="Ribonuclease Z/Hydroxyacylglutathione hydrolase-like"/>
    <property type="match status" value="1"/>
</dbReference>
<dbReference type="RefSeq" id="WP_060591016.1">
    <property type="nucleotide sequence ID" value="NZ_CP031418.1"/>
</dbReference>
<evidence type="ECO:0000313" key="3">
    <source>
        <dbReference type="EMBL" id="CRY75110.1"/>
    </source>
</evidence>
<keyword evidence="1" id="KW-0812">Transmembrane</keyword>
<gene>
    <name evidence="3" type="ORF">ERS450000_01159</name>
</gene>
<dbReference type="CDD" id="cd06262">
    <property type="entry name" value="metallo-hydrolase-like_MBL-fold"/>
    <property type="match status" value="1"/>
</dbReference>
<dbReference type="GO" id="GO:0016787">
    <property type="term" value="F:hydrolase activity"/>
    <property type="evidence" value="ECO:0007669"/>
    <property type="project" value="UniProtKB-KW"/>
</dbReference>
<sequence>MCSIDPRRLIGRAAALGAGLLGGPAPLQAVQPGSPRCVAARVRFFGADVVDPVTGAVRADRVVLSWVGCTTYAVAIGGAVLLLDAWVPRLTSSGYVPATSQDLADLRPEAIFIGHGHFDHAGDAGRIAQACGATVYGTAEHCAAVRAQVPEASFPTVGLGDAQTPIGRREDRTVGPVLLTAVRHLHSARTPADPAAGSPRFFPLPEPGPILRHPPTPADLRRTVPRLLDAEGGVLLYQFRIPGFSLTWHDSSGPLTERAPQVFDVLAGLPATDVHIGAVQGYNQLSNGLRDPRTYIEALAPALFVPSHHDNWLPGLTSSAAAYEPPLTAELARIPAGRRPELRSLRDPADYVNPGRLTFAV</sequence>
<evidence type="ECO:0000256" key="1">
    <source>
        <dbReference type="SAM" id="Phobius"/>
    </source>
</evidence>
<reference evidence="4" key="1">
    <citation type="submission" date="2015-03" db="EMBL/GenBank/DDBJ databases">
        <authorList>
            <consortium name="Pathogen Informatics"/>
        </authorList>
    </citation>
    <scope>NUCLEOTIDE SEQUENCE [LARGE SCALE GENOMIC DNA]</scope>
    <source>
        <strain evidence="4">NCTC11134</strain>
    </source>
</reference>
<dbReference type="KEGG" id="nfr:ERS450000_01159"/>
<proteinExistence type="predicted"/>
<keyword evidence="3" id="KW-0378">Hydrolase</keyword>